<reference evidence="3" key="1">
    <citation type="submission" date="2022-02" db="EMBL/GenBank/DDBJ databases">
        <authorList>
            <person name="Giguere J D."/>
        </authorList>
    </citation>
    <scope>NUCLEOTIDE SEQUENCE</scope>
    <source>
        <strain evidence="3">CCAP 1055/1</strain>
    </source>
</reference>
<accession>A0A8J9T4P2</accession>
<feature type="signal peptide" evidence="2">
    <location>
        <begin position="1"/>
        <end position="35"/>
    </location>
</feature>
<name>A0A8J9T4P2_PHATR</name>
<dbReference type="EMBL" id="OU594958">
    <property type="protein sequence ID" value="CAG9282634.1"/>
    <property type="molecule type" value="Genomic_DNA"/>
</dbReference>
<evidence type="ECO:0000256" key="1">
    <source>
        <dbReference type="SAM" id="Phobius"/>
    </source>
</evidence>
<keyword evidence="1" id="KW-0472">Membrane</keyword>
<proteinExistence type="predicted"/>
<feature type="chain" id="PRO_5035436628" description="Cell surface protein" evidence="2">
    <location>
        <begin position="36"/>
        <end position="409"/>
    </location>
</feature>
<evidence type="ECO:0000256" key="2">
    <source>
        <dbReference type="SAM" id="SignalP"/>
    </source>
</evidence>
<gene>
    <name evidence="3" type="ORF">PTTT1_LOCUS20250</name>
</gene>
<feature type="transmembrane region" description="Helical" evidence="1">
    <location>
        <begin position="347"/>
        <end position="365"/>
    </location>
</feature>
<protein>
    <recommendedName>
        <fullName evidence="4">Cell surface protein</fullName>
    </recommendedName>
</protein>
<keyword evidence="1" id="KW-1133">Transmembrane helix</keyword>
<dbReference type="AlphaFoldDB" id="A0A8J9T4P2"/>
<dbReference type="Proteomes" id="UP000836788">
    <property type="component" value="Chromosome 17"/>
</dbReference>
<evidence type="ECO:0008006" key="4">
    <source>
        <dbReference type="Google" id="ProtNLM"/>
    </source>
</evidence>
<evidence type="ECO:0000313" key="3">
    <source>
        <dbReference type="EMBL" id="CAG9282634.1"/>
    </source>
</evidence>
<keyword evidence="2" id="KW-0732">Signal</keyword>
<organism evidence="3">
    <name type="scientific">Phaeodactylum tricornutum</name>
    <name type="common">Diatom</name>
    <dbReference type="NCBI Taxonomy" id="2850"/>
    <lineage>
        <taxon>Eukaryota</taxon>
        <taxon>Sar</taxon>
        <taxon>Stramenopiles</taxon>
        <taxon>Ochrophyta</taxon>
        <taxon>Bacillariophyta</taxon>
        <taxon>Bacillariophyceae</taxon>
        <taxon>Bacillariophycidae</taxon>
        <taxon>Naviculales</taxon>
        <taxon>Phaeodactylaceae</taxon>
        <taxon>Phaeodactylum</taxon>
    </lineage>
</organism>
<keyword evidence="1" id="KW-0812">Transmembrane</keyword>
<sequence>MQIIHTNLVHEHWSTSMKQHLSLLILFSCLRAAFSVERLCSNPDTGVFIGLAVDEKVYVSVPGGPDPDTGKIQSWNLVDEDSIGPSHSFTGRYLQVVPDEGRVYPSRGEHLTDLKQLENNSPYVAFRLDVSKEGAGWHTLFLRWTGGDTVGGGDSVFVSLHSLSKSKSAIAGHRSLKPLKVPIDSTFRNFAGCCYDMQTHACPCQKSQPTNETCPNYIVREEAAKFGAQCSVGPGVMEFVDSPQWYLYAGQEVGNVMDFDAEPWDATCEAEGSDTADSGRDYASWNIPKGEFELRIYAREDGTAVDAIYIAGPNGKAPGLLQKFGVGDSTICTRSGSSGLGSALRTSGFILLIAGVVLGALVAVAKTDQGSAAMHEVLQHISQRRVPNPSVSSDGIMNTYSELRLQDTI</sequence>